<dbReference type="CDD" id="cd05666">
    <property type="entry name" value="M20_Acy1-like"/>
    <property type="match status" value="1"/>
</dbReference>
<evidence type="ECO:0000259" key="3">
    <source>
        <dbReference type="Pfam" id="PF07687"/>
    </source>
</evidence>
<dbReference type="SUPFAM" id="SSF55031">
    <property type="entry name" value="Bacterial exopeptidase dimerisation domain"/>
    <property type="match status" value="1"/>
</dbReference>
<dbReference type="PANTHER" id="PTHR11014:SF63">
    <property type="entry name" value="METALLOPEPTIDASE, PUTATIVE (AFU_ORTHOLOGUE AFUA_6G09600)-RELATED"/>
    <property type="match status" value="1"/>
</dbReference>
<dbReference type="SUPFAM" id="SSF53187">
    <property type="entry name" value="Zn-dependent exopeptidases"/>
    <property type="match status" value="1"/>
</dbReference>
<evidence type="ECO:0000313" key="4">
    <source>
        <dbReference type="EMBL" id="AII86291.1"/>
    </source>
</evidence>
<keyword evidence="5" id="KW-1185">Reference proteome</keyword>
<dbReference type="GO" id="GO:0046872">
    <property type="term" value="F:metal ion binding"/>
    <property type="evidence" value="ECO:0007669"/>
    <property type="project" value="UniProtKB-KW"/>
</dbReference>
<dbReference type="FunFam" id="3.30.70.360:FF:000001">
    <property type="entry name" value="N-acetyldiaminopimelate deacetylase"/>
    <property type="match status" value="1"/>
</dbReference>
<dbReference type="PANTHER" id="PTHR11014">
    <property type="entry name" value="PEPTIDASE M20 FAMILY MEMBER"/>
    <property type="match status" value="1"/>
</dbReference>
<dbReference type="PIRSF" id="PIRSF005962">
    <property type="entry name" value="Pept_M20D_amidohydro"/>
    <property type="match status" value="1"/>
</dbReference>
<keyword evidence="2" id="KW-0464">Manganese</keyword>
<accession>A0AAN0VHN9</accession>
<dbReference type="GO" id="GO:0019877">
    <property type="term" value="P:diaminopimelate biosynthetic process"/>
    <property type="evidence" value="ECO:0007669"/>
    <property type="project" value="UniProtKB-ARBA"/>
</dbReference>
<feature type="binding site" evidence="2">
    <location>
        <position position="119"/>
    </location>
    <ligand>
        <name>Mn(2+)</name>
        <dbReference type="ChEBI" id="CHEBI:29035"/>
        <label>2</label>
    </ligand>
</feature>
<dbReference type="InterPro" id="IPR011650">
    <property type="entry name" value="Peptidase_M20_dimer"/>
</dbReference>
<dbReference type="Pfam" id="PF07687">
    <property type="entry name" value="M20_dimer"/>
    <property type="match status" value="1"/>
</dbReference>
<dbReference type="GO" id="GO:0050118">
    <property type="term" value="F:N-acetyldiaminopimelate deacetylase activity"/>
    <property type="evidence" value="ECO:0007669"/>
    <property type="project" value="UniProtKB-ARBA"/>
</dbReference>
<dbReference type="NCBIfam" id="TIGR01891">
    <property type="entry name" value="amidohydrolases"/>
    <property type="match status" value="1"/>
</dbReference>
<dbReference type="InterPro" id="IPR002933">
    <property type="entry name" value="Peptidase_M20"/>
</dbReference>
<evidence type="ECO:0000256" key="2">
    <source>
        <dbReference type="PIRSR" id="PIRSR005962-1"/>
    </source>
</evidence>
<protein>
    <submittedName>
        <fullName evidence="4">Hydrolase YtnL</fullName>
    </submittedName>
</protein>
<feature type="binding site" evidence="2">
    <location>
        <position position="180"/>
    </location>
    <ligand>
        <name>Mn(2+)</name>
        <dbReference type="ChEBI" id="CHEBI:29035"/>
        <label>2</label>
    </ligand>
</feature>
<comment type="cofactor">
    <cofactor evidence="2">
        <name>Mn(2+)</name>
        <dbReference type="ChEBI" id="CHEBI:29035"/>
    </cofactor>
    <text evidence="2">The Mn(2+) ion enhances activity.</text>
</comment>
<feature type="binding site" evidence="2">
    <location>
        <position position="374"/>
    </location>
    <ligand>
        <name>Mn(2+)</name>
        <dbReference type="ChEBI" id="CHEBI:29035"/>
        <label>2</label>
    </ligand>
</feature>
<gene>
    <name evidence="4" type="primary">ytnL</name>
    <name evidence="4" type="ORF">RCA23_c07350</name>
</gene>
<dbReference type="Gene3D" id="3.30.70.360">
    <property type="match status" value="1"/>
</dbReference>
<proteinExistence type="predicted"/>
<feature type="binding site" evidence="2">
    <location>
        <position position="154"/>
    </location>
    <ligand>
        <name>Mn(2+)</name>
        <dbReference type="ChEBI" id="CHEBI:29035"/>
        <label>2</label>
    </ligand>
</feature>
<dbReference type="Pfam" id="PF01546">
    <property type="entry name" value="Peptidase_M20"/>
    <property type="match status" value="1"/>
</dbReference>
<dbReference type="Proteomes" id="UP000028680">
    <property type="component" value="Chromosome"/>
</dbReference>
<feature type="binding site" evidence="2">
    <location>
        <position position="121"/>
    </location>
    <ligand>
        <name>Mn(2+)</name>
        <dbReference type="ChEBI" id="CHEBI:29035"/>
        <label>2</label>
    </ligand>
</feature>
<keyword evidence="1 4" id="KW-0378">Hydrolase</keyword>
<dbReference type="InterPro" id="IPR017439">
    <property type="entry name" value="Amidohydrolase"/>
</dbReference>
<organism evidence="4 5">
    <name type="scientific">Planktomarina temperata RCA23</name>
    <dbReference type="NCBI Taxonomy" id="666509"/>
    <lineage>
        <taxon>Bacteria</taxon>
        <taxon>Pseudomonadati</taxon>
        <taxon>Pseudomonadota</taxon>
        <taxon>Alphaproteobacteria</taxon>
        <taxon>Rhodobacterales</taxon>
        <taxon>Paracoccaceae</taxon>
        <taxon>Planktomarina</taxon>
    </lineage>
</organism>
<keyword evidence="2" id="KW-0479">Metal-binding</keyword>
<reference evidence="4 5" key="1">
    <citation type="journal article" date="2014" name="ISME J.">
        <title>Adaptation of an abundant Roseobacter RCA organism to pelagic systems revealed by genomic and transcriptomic analyses.</title>
        <authorList>
            <person name="Voget S."/>
            <person name="Wemheuer B."/>
            <person name="Brinkhoff T."/>
            <person name="Vollmers J."/>
            <person name="Dietrich S."/>
            <person name="Giebel H.A."/>
            <person name="Beardsley C."/>
            <person name="Sardemann C."/>
            <person name="Bakenhus I."/>
            <person name="Billerbeck S."/>
            <person name="Daniel R."/>
            <person name="Simon M."/>
        </authorList>
    </citation>
    <scope>NUCLEOTIDE SEQUENCE [LARGE SCALE GENOMIC DNA]</scope>
    <source>
        <strain evidence="4 5">RCA23</strain>
    </source>
</reference>
<evidence type="ECO:0000313" key="5">
    <source>
        <dbReference type="Proteomes" id="UP000028680"/>
    </source>
</evidence>
<dbReference type="InterPro" id="IPR036264">
    <property type="entry name" value="Bact_exopeptidase_dim_dom"/>
</dbReference>
<dbReference type="KEGG" id="ptp:RCA23_c07350"/>
<dbReference type="Gene3D" id="3.40.630.10">
    <property type="entry name" value="Zn peptidases"/>
    <property type="match status" value="1"/>
</dbReference>
<feature type="domain" description="Peptidase M20 dimerisation" evidence="3">
    <location>
        <begin position="204"/>
        <end position="297"/>
    </location>
</feature>
<evidence type="ECO:0000256" key="1">
    <source>
        <dbReference type="ARBA" id="ARBA00022801"/>
    </source>
</evidence>
<sequence length="403" mass="43807">MAAELIFIVGPMEKMVAILNRFSEMFEEISTWRRDLHAHPELRFEEYRTAAFVASKLKEFGVDEIVTGFGGTGVVGVIHGQNNTSGRSIGFRADMDALPIQEVNDLPHASTIPGKMHACGHDGHTSMLLGAAKYLAETRNFDGKIVLAFQPAEEGGGGARAMIDAGLMDKWNVEEIYGMHNMPGLPIGEFAVRTGPQMACPDKFEIIVHGKGGHGAMPHKSVDSTLVAAQIVVALQSIASRNINPLENIVVSVCGFRTETDTYNVIPNTVRLRGTVRTFEKDVQSFVRARIDALTKSTADGYGAVAEVTHMSGPPPLVNHERQADFAAEIALSVCGVAHRNFEPSMGGEDFSEMLLERPGAYLFVGNGDSADLHNPSYEFNDDVIPVGCSWFVTMAERRMPLS</sequence>
<dbReference type="AlphaFoldDB" id="A0AAN0VHN9"/>
<dbReference type="EMBL" id="CP003984">
    <property type="protein sequence ID" value="AII86291.1"/>
    <property type="molecule type" value="Genomic_DNA"/>
</dbReference>
<name>A0AAN0VHN9_9RHOB</name>